<dbReference type="InterPro" id="IPR036413">
    <property type="entry name" value="YaeB-like_sf"/>
</dbReference>
<feature type="domain" description="TsaA-like" evidence="3">
    <location>
        <begin position="1"/>
        <end position="116"/>
    </location>
</feature>
<dbReference type="Proteomes" id="UP000240621">
    <property type="component" value="Unassembled WGS sequence"/>
</dbReference>
<dbReference type="OrthoDB" id="9804309at2"/>
<dbReference type="Gene3D" id="2.40.30.70">
    <property type="entry name" value="YaeB-like"/>
    <property type="match status" value="1"/>
</dbReference>
<dbReference type="Pfam" id="PF01980">
    <property type="entry name" value="TrmO_N"/>
    <property type="match status" value="1"/>
</dbReference>
<evidence type="ECO:0000313" key="6">
    <source>
        <dbReference type="Proteomes" id="UP000240621"/>
    </source>
</evidence>
<evidence type="ECO:0000313" key="5">
    <source>
        <dbReference type="EMBL" id="PSK84522.1"/>
    </source>
</evidence>
<dbReference type="EMBL" id="BLAU01000001">
    <property type="protein sequence ID" value="GET20694.1"/>
    <property type="molecule type" value="Genomic_DNA"/>
</dbReference>
<name>A0A2P8CHY3_9BACT</name>
<comment type="similarity">
    <text evidence="2">Belongs to the tRNA methyltransferase O family.</text>
</comment>
<evidence type="ECO:0000259" key="3">
    <source>
        <dbReference type="PROSITE" id="PS51668"/>
    </source>
</evidence>
<keyword evidence="7" id="KW-1185">Reference proteome</keyword>
<evidence type="ECO:0000313" key="4">
    <source>
        <dbReference type="EMBL" id="GET20694.1"/>
    </source>
</evidence>
<dbReference type="CDD" id="cd09281">
    <property type="entry name" value="UPF0066"/>
    <property type="match status" value="1"/>
</dbReference>
<dbReference type="PROSITE" id="PS51668">
    <property type="entry name" value="TSAA_2"/>
    <property type="match status" value="1"/>
</dbReference>
<evidence type="ECO:0000313" key="7">
    <source>
        <dbReference type="Proteomes" id="UP000396862"/>
    </source>
</evidence>
<dbReference type="GO" id="GO:0032259">
    <property type="term" value="P:methylation"/>
    <property type="evidence" value="ECO:0007669"/>
    <property type="project" value="UniProtKB-KW"/>
</dbReference>
<evidence type="ECO:0000256" key="2">
    <source>
        <dbReference type="ARBA" id="ARBA00033753"/>
    </source>
</evidence>
<dbReference type="InterPro" id="IPR023368">
    <property type="entry name" value="UPF0066_cons_site"/>
</dbReference>
<dbReference type="Proteomes" id="UP000396862">
    <property type="component" value="Unassembled WGS sequence"/>
</dbReference>
<accession>A0A2P8CHY3</accession>
<sequence length="140" mass="16253">MPIQSRLAKGIKGRIELKEEFVPGLLDLDGFSHIFLVYYFHESNGFELQVKPFLDDNKHGVFATRAPKRPNGIGMSVVKLLHVDKNILEVENVDMLDGTPLLDIKPYIPQFDDHQVEKWGWVEDKENRMKDIQSDDRFDK</sequence>
<dbReference type="InterPro" id="IPR023370">
    <property type="entry name" value="TrmO-like_N"/>
</dbReference>
<protein>
    <submittedName>
        <fullName evidence="4">tRNA (N6-threonylcarbamoyladenosine(37)-N6)-methyltransferase TrmO</fullName>
    </submittedName>
    <submittedName>
        <fullName evidence="5">tRNA-Thr(GGU) m(6)t(6)A37 methyltransferase TsaA</fullName>
    </submittedName>
</protein>
<evidence type="ECO:0000256" key="1">
    <source>
        <dbReference type="ARBA" id="ARBA00022691"/>
    </source>
</evidence>
<organism evidence="5 6">
    <name type="scientific">Prolixibacter denitrificans</name>
    <dbReference type="NCBI Taxonomy" id="1541063"/>
    <lineage>
        <taxon>Bacteria</taxon>
        <taxon>Pseudomonadati</taxon>
        <taxon>Bacteroidota</taxon>
        <taxon>Bacteroidia</taxon>
        <taxon>Marinilabiliales</taxon>
        <taxon>Prolixibacteraceae</taxon>
        <taxon>Prolixibacter</taxon>
    </lineage>
</organism>
<reference evidence="5 6" key="1">
    <citation type="submission" date="2018-03" db="EMBL/GenBank/DDBJ databases">
        <title>Genomic Encyclopedia of Archaeal and Bacterial Type Strains, Phase II (KMG-II): from individual species to whole genera.</title>
        <authorList>
            <person name="Goeker M."/>
        </authorList>
    </citation>
    <scope>NUCLEOTIDE SEQUENCE [LARGE SCALE GENOMIC DNA]</scope>
    <source>
        <strain evidence="5 6">DSM 27267</strain>
    </source>
</reference>
<proteinExistence type="inferred from homology"/>
<reference evidence="4 7" key="2">
    <citation type="submission" date="2019-10" db="EMBL/GenBank/DDBJ databases">
        <title>Prolixibacter strains distinguished by the presence of nitrate reductase genes were adept at nitrate-dependent anaerobic corrosion of metallic iron and carbon steel.</title>
        <authorList>
            <person name="Iino T."/>
            <person name="Shono N."/>
            <person name="Ito K."/>
            <person name="Nakamura R."/>
            <person name="Sueoka K."/>
            <person name="Harayama S."/>
            <person name="Ohkuma M."/>
        </authorList>
    </citation>
    <scope>NUCLEOTIDE SEQUENCE [LARGE SCALE GENOMIC DNA]</scope>
    <source>
        <strain evidence="4 7">MIC1-1</strain>
    </source>
</reference>
<dbReference type="SUPFAM" id="SSF118196">
    <property type="entry name" value="YaeB-like"/>
    <property type="match status" value="1"/>
</dbReference>
<dbReference type="PROSITE" id="PS01318">
    <property type="entry name" value="TSAA_1"/>
    <property type="match status" value="1"/>
</dbReference>
<dbReference type="PANTHER" id="PTHR12818:SF0">
    <property type="entry name" value="TRNA (ADENINE(37)-N6)-METHYLTRANSFERASE"/>
    <property type="match status" value="1"/>
</dbReference>
<comment type="caution">
    <text evidence="5">The sequence shown here is derived from an EMBL/GenBank/DDBJ whole genome shotgun (WGS) entry which is preliminary data.</text>
</comment>
<dbReference type="GO" id="GO:0008168">
    <property type="term" value="F:methyltransferase activity"/>
    <property type="evidence" value="ECO:0007669"/>
    <property type="project" value="UniProtKB-KW"/>
</dbReference>
<dbReference type="AlphaFoldDB" id="A0A2P8CHY3"/>
<gene>
    <name evidence="5" type="ORF">CLV93_102311</name>
    <name evidence="4" type="ORF">JCM18694_09400</name>
</gene>
<keyword evidence="1" id="KW-0949">S-adenosyl-L-methionine</keyword>
<dbReference type="NCBIfam" id="TIGR00104">
    <property type="entry name" value="tRNA_TsaA"/>
    <property type="match status" value="1"/>
</dbReference>
<dbReference type="EMBL" id="PYGC01000002">
    <property type="protein sequence ID" value="PSK84522.1"/>
    <property type="molecule type" value="Genomic_DNA"/>
</dbReference>
<dbReference type="InterPro" id="IPR036414">
    <property type="entry name" value="YaeB_N_sf"/>
</dbReference>
<keyword evidence="5" id="KW-0808">Transferase</keyword>
<keyword evidence="5" id="KW-0489">Methyltransferase</keyword>
<dbReference type="PANTHER" id="PTHR12818">
    <property type="entry name" value="TRNA (ADENINE(37)-N6)-METHYLTRANSFERASE"/>
    <property type="match status" value="1"/>
</dbReference>
<dbReference type="InterPro" id="IPR040372">
    <property type="entry name" value="YaeB-like"/>
</dbReference>